<evidence type="ECO:0000313" key="15">
    <source>
        <dbReference type="EMBL" id="EME46239.1"/>
    </source>
</evidence>
<dbReference type="PANTHER" id="PTHR24305">
    <property type="entry name" value="CYTOCHROME P450"/>
    <property type="match status" value="1"/>
</dbReference>
<evidence type="ECO:0000256" key="9">
    <source>
        <dbReference type="ARBA" id="ARBA00023002"/>
    </source>
</evidence>
<dbReference type="STRING" id="675120.N1PV03"/>
<dbReference type="PANTHER" id="PTHR24305:SF112">
    <property type="entry name" value="L-ORNITHINE-N5-MONOOXYGENASE (EUROFUNG)"/>
    <property type="match status" value="1"/>
</dbReference>
<evidence type="ECO:0000256" key="1">
    <source>
        <dbReference type="ARBA" id="ARBA00001971"/>
    </source>
</evidence>
<comment type="cofactor">
    <cofactor evidence="1 13">
        <name>heme</name>
        <dbReference type="ChEBI" id="CHEBI:30413"/>
    </cofactor>
</comment>
<dbReference type="InterPro" id="IPR001128">
    <property type="entry name" value="Cyt_P450"/>
</dbReference>
<evidence type="ECO:0000256" key="4">
    <source>
        <dbReference type="ARBA" id="ARBA00010617"/>
    </source>
</evidence>
<dbReference type="OMA" id="DKDIQHA"/>
<dbReference type="GO" id="GO:0016020">
    <property type="term" value="C:membrane"/>
    <property type="evidence" value="ECO:0007669"/>
    <property type="project" value="UniProtKB-SubCell"/>
</dbReference>
<feature type="transmembrane region" description="Helical" evidence="14">
    <location>
        <begin position="6"/>
        <end position="24"/>
    </location>
</feature>
<dbReference type="HOGENOM" id="CLU_001570_14_10_1"/>
<reference evidence="15 16" key="2">
    <citation type="journal article" date="2012" name="PLoS Pathog.">
        <title>Diverse lifestyles and strategies of plant pathogenesis encoded in the genomes of eighteen Dothideomycetes fungi.</title>
        <authorList>
            <person name="Ohm R.A."/>
            <person name="Feau N."/>
            <person name="Henrissat B."/>
            <person name="Schoch C.L."/>
            <person name="Horwitz B.A."/>
            <person name="Barry K.W."/>
            <person name="Condon B.J."/>
            <person name="Copeland A.C."/>
            <person name="Dhillon B."/>
            <person name="Glaser F."/>
            <person name="Hesse C.N."/>
            <person name="Kosti I."/>
            <person name="LaButti K."/>
            <person name="Lindquist E.A."/>
            <person name="Lucas S."/>
            <person name="Salamov A.A."/>
            <person name="Bradshaw R.E."/>
            <person name="Ciuffetti L."/>
            <person name="Hamelin R.C."/>
            <person name="Kema G.H.J."/>
            <person name="Lawrence C."/>
            <person name="Scott J.A."/>
            <person name="Spatafora J.W."/>
            <person name="Turgeon B.G."/>
            <person name="de Wit P.J.G.M."/>
            <person name="Zhong S."/>
            <person name="Goodwin S.B."/>
            <person name="Grigoriev I.V."/>
        </authorList>
    </citation>
    <scope>NUCLEOTIDE SEQUENCE [LARGE SCALE GENOMIC DNA]</scope>
    <source>
        <strain evidence="16">NZE10 / CBS 128990</strain>
    </source>
</reference>
<evidence type="ECO:0000256" key="3">
    <source>
        <dbReference type="ARBA" id="ARBA00004685"/>
    </source>
</evidence>
<dbReference type="SUPFAM" id="SSF48264">
    <property type="entry name" value="Cytochrome P450"/>
    <property type="match status" value="1"/>
</dbReference>
<gene>
    <name evidence="15" type="ORF">DOTSEDRAFT_148279</name>
</gene>
<dbReference type="InterPro" id="IPR002401">
    <property type="entry name" value="Cyt_P450_E_grp-I"/>
</dbReference>
<dbReference type="InterPro" id="IPR036396">
    <property type="entry name" value="Cyt_P450_sf"/>
</dbReference>
<protein>
    <submittedName>
        <fullName evidence="15">Uncharacterized protein</fullName>
    </submittedName>
</protein>
<keyword evidence="9" id="KW-0560">Oxidoreductase</keyword>
<proteinExistence type="inferred from homology"/>
<evidence type="ECO:0000256" key="6">
    <source>
        <dbReference type="ARBA" id="ARBA00022692"/>
    </source>
</evidence>
<dbReference type="GO" id="GO:0004497">
    <property type="term" value="F:monooxygenase activity"/>
    <property type="evidence" value="ECO:0007669"/>
    <property type="project" value="UniProtKB-KW"/>
</dbReference>
<keyword evidence="10 13" id="KW-0408">Iron</keyword>
<evidence type="ECO:0000256" key="11">
    <source>
        <dbReference type="ARBA" id="ARBA00023033"/>
    </source>
</evidence>
<keyword evidence="7 13" id="KW-0479">Metal-binding</keyword>
<comment type="subcellular location">
    <subcellularLocation>
        <location evidence="2">Membrane</location>
    </subcellularLocation>
</comment>
<evidence type="ECO:0000313" key="16">
    <source>
        <dbReference type="Proteomes" id="UP000016933"/>
    </source>
</evidence>
<dbReference type="OrthoDB" id="6692864at2759"/>
<evidence type="ECO:0000256" key="13">
    <source>
        <dbReference type="PIRSR" id="PIRSR602401-1"/>
    </source>
</evidence>
<sequence length="537" mass="60245">MGLSPSLLLAFTAGVASHLLYFRIGEHHMMPIVYLQLFSLACITVIFGLVSLTEATVYGALGTVSAFAASWLFGVYGSLLTYRLVFHPLNRFPGPWQARLGDLWMSAQLTGLNAYYVFDNLHKQNGPFVRIGSNSLSITDPDMMQPAYGAGARVTKGDWYDGPTPHHSMHTTRDKGLHDRRRRVWAPAFSDKALREYEATVQEFNDKLIRKVTEANGAPLNMTTWFNLYSFDVMGRLAFGKDYGMVESGKRHWALDLLTEGMEISAFKVPTWVFRFPLAVPGAAQGYYKFLSFCSVELRWRVKHGKNFDKDVIGWLLKAYTGEPNPEEDSMLQGDTRLIVVAGSDTTSATLTYLFYHLAKDPSQVHKLRAELRPLTLGDWSDKDIQHAEHLNGLINETLRLHPPVPSGVSRKTPPEGVQLGDVHIPGNISFVTPLYPMGRDDRIYPEADSFVPERWYSKPNMVKHPDAFAPFSMGPFNCIGRNLARMELRTLTSQLLLKYDVALAPGEDGTRILTKTKDHFTVSVGQLDLFFTPATS</sequence>
<dbReference type="InterPro" id="IPR050121">
    <property type="entry name" value="Cytochrome_P450_monoxygenase"/>
</dbReference>
<keyword evidence="12 14" id="KW-0472">Membrane</keyword>
<organism evidence="15 16">
    <name type="scientific">Dothistroma septosporum (strain NZE10 / CBS 128990)</name>
    <name type="common">Red band needle blight fungus</name>
    <name type="synonym">Mycosphaerella pini</name>
    <dbReference type="NCBI Taxonomy" id="675120"/>
    <lineage>
        <taxon>Eukaryota</taxon>
        <taxon>Fungi</taxon>
        <taxon>Dikarya</taxon>
        <taxon>Ascomycota</taxon>
        <taxon>Pezizomycotina</taxon>
        <taxon>Dothideomycetes</taxon>
        <taxon>Dothideomycetidae</taxon>
        <taxon>Mycosphaerellales</taxon>
        <taxon>Mycosphaerellaceae</taxon>
        <taxon>Dothistroma</taxon>
    </lineage>
</organism>
<feature type="transmembrane region" description="Helical" evidence="14">
    <location>
        <begin position="58"/>
        <end position="82"/>
    </location>
</feature>
<dbReference type="GO" id="GO:0020037">
    <property type="term" value="F:heme binding"/>
    <property type="evidence" value="ECO:0007669"/>
    <property type="project" value="InterPro"/>
</dbReference>
<reference evidence="16" key="1">
    <citation type="journal article" date="2012" name="PLoS Genet.">
        <title>The genomes of the fungal plant pathogens Cladosporium fulvum and Dothistroma septosporum reveal adaptation to different hosts and lifestyles but also signatures of common ancestry.</title>
        <authorList>
            <person name="de Wit P.J.G.M."/>
            <person name="van der Burgt A."/>
            <person name="Oekmen B."/>
            <person name="Stergiopoulos I."/>
            <person name="Abd-Elsalam K.A."/>
            <person name="Aerts A.L."/>
            <person name="Bahkali A.H."/>
            <person name="Beenen H.G."/>
            <person name="Chettri P."/>
            <person name="Cox M.P."/>
            <person name="Datema E."/>
            <person name="de Vries R.P."/>
            <person name="Dhillon B."/>
            <person name="Ganley A.R."/>
            <person name="Griffiths S.A."/>
            <person name="Guo Y."/>
            <person name="Hamelin R.C."/>
            <person name="Henrissat B."/>
            <person name="Kabir M.S."/>
            <person name="Jashni M.K."/>
            <person name="Kema G."/>
            <person name="Klaubauf S."/>
            <person name="Lapidus A."/>
            <person name="Levasseur A."/>
            <person name="Lindquist E."/>
            <person name="Mehrabi R."/>
            <person name="Ohm R.A."/>
            <person name="Owen T.J."/>
            <person name="Salamov A."/>
            <person name="Schwelm A."/>
            <person name="Schijlen E."/>
            <person name="Sun H."/>
            <person name="van den Burg H.A."/>
            <person name="van Ham R.C.H.J."/>
            <person name="Zhang S."/>
            <person name="Goodwin S.B."/>
            <person name="Grigoriev I.V."/>
            <person name="Collemare J."/>
            <person name="Bradshaw R.E."/>
        </authorList>
    </citation>
    <scope>NUCLEOTIDE SEQUENCE [LARGE SCALE GENOMIC DNA]</scope>
    <source>
        <strain evidence="16">NZE10 / CBS 128990</strain>
    </source>
</reference>
<dbReference type="GO" id="GO:0005506">
    <property type="term" value="F:iron ion binding"/>
    <property type="evidence" value="ECO:0007669"/>
    <property type="project" value="InterPro"/>
</dbReference>
<evidence type="ECO:0000256" key="12">
    <source>
        <dbReference type="ARBA" id="ARBA00023136"/>
    </source>
</evidence>
<keyword evidence="5 13" id="KW-0349">Heme</keyword>
<dbReference type="AlphaFoldDB" id="N1PV03"/>
<dbReference type="PRINTS" id="PR00463">
    <property type="entry name" value="EP450I"/>
</dbReference>
<evidence type="ECO:0000256" key="10">
    <source>
        <dbReference type="ARBA" id="ARBA00023004"/>
    </source>
</evidence>
<dbReference type="GO" id="GO:0016705">
    <property type="term" value="F:oxidoreductase activity, acting on paired donors, with incorporation or reduction of molecular oxygen"/>
    <property type="evidence" value="ECO:0007669"/>
    <property type="project" value="InterPro"/>
</dbReference>
<dbReference type="PRINTS" id="PR00385">
    <property type="entry name" value="P450"/>
</dbReference>
<evidence type="ECO:0000256" key="5">
    <source>
        <dbReference type="ARBA" id="ARBA00022617"/>
    </source>
</evidence>
<dbReference type="GO" id="GO:1902181">
    <property type="term" value="P:verruculogen biosynthetic process"/>
    <property type="evidence" value="ECO:0007669"/>
    <property type="project" value="UniProtKB-ARBA"/>
</dbReference>
<dbReference type="FunFam" id="1.10.630.10:FF:000063">
    <property type="entry name" value="Cytochrome P450 monooxygenase"/>
    <property type="match status" value="1"/>
</dbReference>
<accession>N1PV03</accession>
<feature type="transmembrane region" description="Helical" evidence="14">
    <location>
        <begin position="31"/>
        <end position="52"/>
    </location>
</feature>
<keyword evidence="16" id="KW-1185">Reference proteome</keyword>
<dbReference type="Gene3D" id="1.10.630.10">
    <property type="entry name" value="Cytochrome P450"/>
    <property type="match status" value="1"/>
</dbReference>
<evidence type="ECO:0000256" key="14">
    <source>
        <dbReference type="SAM" id="Phobius"/>
    </source>
</evidence>
<keyword evidence="6 14" id="KW-0812">Transmembrane</keyword>
<keyword evidence="11" id="KW-0503">Monooxygenase</keyword>
<dbReference type="Proteomes" id="UP000016933">
    <property type="component" value="Unassembled WGS sequence"/>
</dbReference>
<keyword evidence="8 14" id="KW-1133">Transmembrane helix</keyword>
<dbReference type="CDD" id="cd11061">
    <property type="entry name" value="CYP67-like"/>
    <property type="match status" value="1"/>
</dbReference>
<evidence type="ECO:0000256" key="7">
    <source>
        <dbReference type="ARBA" id="ARBA00022723"/>
    </source>
</evidence>
<dbReference type="eggNOG" id="KOG0157">
    <property type="taxonomic scope" value="Eukaryota"/>
</dbReference>
<dbReference type="EMBL" id="KB446537">
    <property type="protein sequence ID" value="EME46239.1"/>
    <property type="molecule type" value="Genomic_DNA"/>
</dbReference>
<dbReference type="Pfam" id="PF00067">
    <property type="entry name" value="p450"/>
    <property type="match status" value="1"/>
</dbReference>
<name>N1PV03_DOTSN</name>
<evidence type="ECO:0000256" key="2">
    <source>
        <dbReference type="ARBA" id="ARBA00004370"/>
    </source>
</evidence>
<feature type="binding site" description="axial binding residue" evidence="13">
    <location>
        <position position="479"/>
    </location>
    <ligand>
        <name>heme</name>
        <dbReference type="ChEBI" id="CHEBI:30413"/>
    </ligand>
    <ligandPart>
        <name>Fe</name>
        <dbReference type="ChEBI" id="CHEBI:18248"/>
    </ligandPart>
</feature>
<comment type="similarity">
    <text evidence="4">Belongs to the cytochrome P450 family.</text>
</comment>
<evidence type="ECO:0000256" key="8">
    <source>
        <dbReference type="ARBA" id="ARBA00022989"/>
    </source>
</evidence>
<comment type="pathway">
    <text evidence="3">Mycotoxin biosynthesis.</text>
</comment>